<dbReference type="AlphaFoldDB" id="A0A1G6G374"/>
<dbReference type="EMBL" id="FMYE01000008">
    <property type="protein sequence ID" value="SDB76412.1"/>
    <property type="molecule type" value="Genomic_DNA"/>
</dbReference>
<dbReference type="Proteomes" id="UP000181870">
    <property type="component" value="Unassembled WGS sequence"/>
</dbReference>
<organism evidence="1 4">
    <name type="scientific">Bacteroides ovatus</name>
    <dbReference type="NCBI Taxonomy" id="28116"/>
    <lineage>
        <taxon>Bacteria</taxon>
        <taxon>Pseudomonadati</taxon>
        <taxon>Bacteroidota</taxon>
        <taxon>Bacteroidia</taxon>
        <taxon>Bacteroidales</taxon>
        <taxon>Bacteroidaceae</taxon>
        <taxon>Bacteroides</taxon>
    </lineage>
</organism>
<proteinExistence type="predicted"/>
<evidence type="ECO:0000313" key="1">
    <source>
        <dbReference type="EMBL" id="SDB76412.1"/>
    </source>
</evidence>
<protein>
    <submittedName>
        <fullName evidence="1">Transposase</fullName>
    </submittedName>
</protein>
<dbReference type="InterPro" id="IPR051354">
    <property type="entry name" value="Transposase_27_IS1"/>
</dbReference>
<dbReference type="PANTHER" id="PTHR33293">
    <property type="entry name" value="INSERTION ELEMENT IS1 1 PROTEIN INSB-RELATED"/>
    <property type="match status" value="1"/>
</dbReference>
<dbReference type="EMBL" id="FNDO01000009">
    <property type="protein sequence ID" value="SDH62334.1"/>
    <property type="molecule type" value="Genomic_DNA"/>
</dbReference>
<evidence type="ECO:0000313" key="4">
    <source>
        <dbReference type="Proteomes" id="UP000183670"/>
    </source>
</evidence>
<gene>
    <name evidence="1" type="ORF">SAMN05192581_100897</name>
    <name evidence="2" type="ORF">SAMN05192582_100931</name>
</gene>
<reference evidence="3 4" key="1">
    <citation type="submission" date="2016-10" db="EMBL/GenBank/DDBJ databases">
        <authorList>
            <person name="de Groot N.N."/>
        </authorList>
    </citation>
    <scope>NUCLEOTIDE SEQUENCE [LARGE SCALE GENOMIC DNA]</scope>
    <source>
        <strain evidence="1 4">NLAE-zl-C500</strain>
        <strain evidence="2 3">NLAE-zl-C57</strain>
    </source>
</reference>
<dbReference type="Proteomes" id="UP000183670">
    <property type="component" value="Unassembled WGS sequence"/>
</dbReference>
<sequence>MGNHGIKCPYCNKEEDIVKNGIIKHKAKERQRFLCKNCNRNFYPEFTQSKIDKCRQAIIMYLEGMNKVEIEAILKVDRYDVRRWIKKYGKDLEEIRNNRIVESMKIEEVYAVTPNESKDAEYPYKNTYHNDGFTIIEKEDKTHITFLKGKQRFTVVFRANKEKPIEHILEPE</sequence>
<evidence type="ECO:0000313" key="2">
    <source>
        <dbReference type="EMBL" id="SDH62334.1"/>
    </source>
</evidence>
<dbReference type="PANTHER" id="PTHR33293:SF2">
    <property type="entry name" value="TRANSPOSASE"/>
    <property type="match status" value="1"/>
</dbReference>
<name>A0A1G6G374_BACOV</name>
<evidence type="ECO:0000313" key="3">
    <source>
        <dbReference type="Proteomes" id="UP000181870"/>
    </source>
</evidence>
<accession>A0A1G6G374</accession>